<evidence type="ECO:0000256" key="6">
    <source>
        <dbReference type="SAM" id="Phobius"/>
    </source>
</evidence>
<keyword evidence="4 6" id="KW-1133">Transmembrane helix</keyword>
<dbReference type="EMBL" id="OBEK01000005">
    <property type="protein sequence ID" value="SNZ16916.1"/>
    <property type="molecule type" value="Genomic_DNA"/>
</dbReference>
<evidence type="ECO:0000313" key="8">
    <source>
        <dbReference type="EMBL" id="SNZ16916.1"/>
    </source>
</evidence>
<keyword evidence="2" id="KW-1003">Cell membrane</keyword>
<proteinExistence type="predicted"/>
<dbReference type="Pfam" id="PF05425">
    <property type="entry name" value="CopD"/>
    <property type="match status" value="1"/>
</dbReference>
<dbReference type="GO" id="GO:0005886">
    <property type="term" value="C:plasma membrane"/>
    <property type="evidence" value="ECO:0007669"/>
    <property type="project" value="UniProtKB-SubCell"/>
</dbReference>
<feature type="transmembrane region" description="Helical" evidence="6">
    <location>
        <begin position="243"/>
        <end position="263"/>
    </location>
</feature>
<keyword evidence="5 6" id="KW-0472">Membrane</keyword>
<dbReference type="RefSeq" id="WP_097043263.1">
    <property type="nucleotide sequence ID" value="NZ_OBEK01000005.1"/>
</dbReference>
<feature type="transmembrane region" description="Helical" evidence="6">
    <location>
        <begin position="134"/>
        <end position="157"/>
    </location>
</feature>
<feature type="transmembrane region" description="Helical" evidence="6">
    <location>
        <begin position="331"/>
        <end position="352"/>
    </location>
</feature>
<dbReference type="OrthoDB" id="2387346at2"/>
<dbReference type="Proteomes" id="UP000219356">
    <property type="component" value="Unassembled WGS sequence"/>
</dbReference>
<evidence type="ECO:0000256" key="5">
    <source>
        <dbReference type="ARBA" id="ARBA00023136"/>
    </source>
</evidence>
<feature type="domain" description="Copper resistance protein D" evidence="7">
    <location>
        <begin position="166"/>
        <end position="263"/>
    </location>
</feature>
<feature type="transmembrane region" description="Helical" evidence="6">
    <location>
        <begin position="300"/>
        <end position="324"/>
    </location>
</feature>
<dbReference type="AlphaFoldDB" id="A0A285P9V8"/>
<feature type="transmembrane region" description="Helical" evidence="6">
    <location>
        <begin position="105"/>
        <end position="122"/>
    </location>
</feature>
<reference evidence="9" key="1">
    <citation type="submission" date="2017-09" db="EMBL/GenBank/DDBJ databases">
        <authorList>
            <person name="Varghese N."/>
            <person name="Submissions S."/>
        </authorList>
    </citation>
    <scope>NUCLEOTIDE SEQUENCE [LARGE SCALE GENOMIC DNA]</scope>
    <source>
        <strain evidence="9">CGMCC 1.8913</strain>
    </source>
</reference>
<feature type="transmembrane region" description="Helical" evidence="6">
    <location>
        <begin position="76"/>
        <end position="100"/>
    </location>
</feature>
<feature type="transmembrane region" description="Helical" evidence="6">
    <location>
        <begin position="169"/>
        <end position="191"/>
    </location>
</feature>
<evidence type="ECO:0000256" key="3">
    <source>
        <dbReference type="ARBA" id="ARBA00022692"/>
    </source>
</evidence>
<dbReference type="PANTHER" id="PTHR34820:SF4">
    <property type="entry name" value="INNER MEMBRANE PROTEIN YEBZ"/>
    <property type="match status" value="1"/>
</dbReference>
<comment type="subcellular location">
    <subcellularLocation>
        <location evidence="1">Cell membrane</location>
        <topology evidence="1">Multi-pass membrane protein</topology>
    </subcellularLocation>
</comment>
<evidence type="ECO:0000259" key="7">
    <source>
        <dbReference type="Pfam" id="PF05425"/>
    </source>
</evidence>
<dbReference type="PANTHER" id="PTHR34820">
    <property type="entry name" value="INNER MEMBRANE PROTEIN YEBZ"/>
    <property type="match status" value="1"/>
</dbReference>
<organism evidence="8 9">
    <name type="scientific">Terribacillus aidingensis</name>
    <dbReference type="NCBI Taxonomy" id="586416"/>
    <lineage>
        <taxon>Bacteria</taxon>
        <taxon>Bacillati</taxon>
        <taxon>Bacillota</taxon>
        <taxon>Bacilli</taxon>
        <taxon>Bacillales</taxon>
        <taxon>Bacillaceae</taxon>
        <taxon>Terribacillus</taxon>
    </lineage>
</organism>
<protein>
    <submittedName>
        <fullName evidence="8">Putative copper resistance protein D</fullName>
    </submittedName>
</protein>
<evidence type="ECO:0000256" key="2">
    <source>
        <dbReference type="ARBA" id="ARBA00022475"/>
    </source>
</evidence>
<feature type="transmembrane region" description="Helical" evidence="6">
    <location>
        <begin position="39"/>
        <end position="64"/>
    </location>
</feature>
<evidence type="ECO:0000256" key="4">
    <source>
        <dbReference type="ARBA" id="ARBA00022989"/>
    </source>
</evidence>
<name>A0A285P9V8_9BACI</name>
<evidence type="ECO:0000256" key="1">
    <source>
        <dbReference type="ARBA" id="ARBA00004651"/>
    </source>
</evidence>
<dbReference type="InterPro" id="IPR032694">
    <property type="entry name" value="CopC/D"/>
</dbReference>
<feature type="transmembrane region" description="Helical" evidence="6">
    <location>
        <begin position="6"/>
        <end position="27"/>
    </location>
</feature>
<dbReference type="GO" id="GO:0006825">
    <property type="term" value="P:copper ion transport"/>
    <property type="evidence" value="ECO:0007669"/>
    <property type="project" value="InterPro"/>
</dbReference>
<gene>
    <name evidence="8" type="ORF">SAMN05421503_3060</name>
</gene>
<keyword evidence="9" id="KW-1185">Reference proteome</keyword>
<sequence>MILVPLMELLSYIAFSFVAGYLVFRLIRKQEAAVQTPRSDVLAGAASAALVTSGPVINLVSVIGAQNGYGKALLTVLFQTAAGHVWLGIFLLAICVWVLLYVNKLPMVTLVLFLSMLFLRAYGSHPDEGIMNTFAHLIHLSAAVFWVGVLVHACFYTDERFNWESFLKWFSPFTAVLVMAVIGSGVVTMSFAMDMRDYGNVLMLTYGQMLLIKHIVFIPVLVFTVINMFLVKQVRQHSHFQPLNWIRAEAFLLAIVFACSALLKSSAAPANIAEALSNAGAAPIFGSIFQRVTATSVATWYMSITGIVCFAGAGLFLVSILYFFKKRAKAGFALAAACAASGLLYAAIMTSLRF</sequence>
<dbReference type="InterPro" id="IPR008457">
    <property type="entry name" value="Cu-R_CopD_dom"/>
</dbReference>
<feature type="transmembrane region" description="Helical" evidence="6">
    <location>
        <begin position="211"/>
        <end position="231"/>
    </location>
</feature>
<accession>A0A285P9V8</accession>
<evidence type="ECO:0000313" key="9">
    <source>
        <dbReference type="Proteomes" id="UP000219356"/>
    </source>
</evidence>
<keyword evidence="3 6" id="KW-0812">Transmembrane</keyword>